<evidence type="ECO:0000313" key="5">
    <source>
        <dbReference type="Proteomes" id="UP000694408"/>
    </source>
</evidence>
<keyword evidence="5" id="KW-1185">Reference proteome</keyword>
<feature type="domain" description="DED" evidence="3">
    <location>
        <begin position="22"/>
        <end position="122"/>
    </location>
</feature>
<reference evidence="4" key="2">
    <citation type="submission" date="2025-09" db="UniProtKB">
        <authorList>
            <consortium name="Ensembl"/>
        </authorList>
    </citation>
    <scope>IDENTIFICATION</scope>
</reference>
<name>A0A8C5IE30_JUNHY</name>
<feature type="region of interest" description="Disordered" evidence="2">
    <location>
        <begin position="55"/>
        <end position="80"/>
    </location>
</feature>
<feature type="compositionally biased region" description="Pro residues" evidence="2">
    <location>
        <begin position="127"/>
        <end position="136"/>
    </location>
</feature>
<organism evidence="4 5">
    <name type="scientific">Junco hyemalis</name>
    <name type="common">Dark-eyed junco</name>
    <dbReference type="NCBI Taxonomy" id="40217"/>
    <lineage>
        <taxon>Eukaryota</taxon>
        <taxon>Metazoa</taxon>
        <taxon>Chordata</taxon>
        <taxon>Craniata</taxon>
        <taxon>Vertebrata</taxon>
        <taxon>Euteleostomi</taxon>
        <taxon>Archelosauria</taxon>
        <taxon>Archosauria</taxon>
        <taxon>Dinosauria</taxon>
        <taxon>Saurischia</taxon>
        <taxon>Theropoda</taxon>
        <taxon>Coelurosauria</taxon>
        <taxon>Aves</taxon>
        <taxon>Neognathae</taxon>
        <taxon>Neoaves</taxon>
        <taxon>Telluraves</taxon>
        <taxon>Australaves</taxon>
        <taxon>Passeriformes</taxon>
        <taxon>Passerellidae</taxon>
        <taxon>Junco</taxon>
    </lineage>
</organism>
<feature type="compositionally biased region" description="Gly residues" evidence="2">
    <location>
        <begin position="55"/>
        <end position="70"/>
    </location>
</feature>
<dbReference type="GO" id="GO:0042981">
    <property type="term" value="P:regulation of apoptotic process"/>
    <property type="evidence" value="ECO:0007669"/>
    <property type="project" value="InterPro"/>
</dbReference>
<feature type="compositionally biased region" description="Low complexity" evidence="2">
    <location>
        <begin position="169"/>
        <end position="188"/>
    </location>
</feature>
<comment type="subcellular location">
    <subcellularLocation>
        <location evidence="1">Nucleus</location>
        <location evidence="1">Nucleolus</location>
    </subcellularLocation>
</comment>
<proteinExistence type="predicted"/>
<dbReference type="Gene3D" id="1.10.533.10">
    <property type="entry name" value="Death Domain, Fas"/>
    <property type="match status" value="1"/>
</dbReference>
<dbReference type="AlphaFoldDB" id="A0A8C5IE30"/>
<dbReference type="InterPro" id="IPR011029">
    <property type="entry name" value="DEATH-like_dom_sf"/>
</dbReference>
<dbReference type="PANTHER" id="PTHR15205:SF1">
    <property type="entry name" value="DNA-BINDING DEATH EFFECTOR DOMAIN-CONTAINING PROTEIN 2"/>
    <property type="match status" value="1"/>
</dbReference>
<dbReference type="GO" id="GO:0005730">
    <property type="term" value="C:nucleolus"/>
    <property type="evidence" value="ECO:0007669"/>
    <property type="project" value="UniProtKB-SubCell"/>
</dbReference>
<dbReference type="Proteomes" id="UP000694408">
    <property type="component" value="Unplaced"/>
</dbReference>
<sequence>MSRWPEEEEEEEEGLAAHGMLSLHRVFEVLAAQLTHGEAAALSLLLGEALRASGDTGGDGDGGDGDGNGNGAAPRGRREPRDARELLLELERRGLCHEGDLGLLRRLLRLLARHDLLRCVTLKRPRPVSPERPPCVPALGGSCPSPAQPRPEHWETGSSSGKRKRSSRSSRNSRNLRNSRNSRNVRNVRNSRRPLPHREPPQDPPEPPARVTCGTDWEGLGWNWDGTGMELGWTGMELGWTGTNWEGIGRDWDILG</sequence>
<accession>A0A8C5IE30</accession>
<dbReference type="InterPro" id="IPR038856">
    <property type="entry name" value="DEDD/DEDD2"/>
</dbReference>
<dbReference type="Ensembl" id="ENSJHYT00000003656.1">
    <property type="protein sequence ID" value="ENSJHYP00000002974.1"/>
    <property type="gene ID" value="ENSJHYG00000002457.1"/>
</dbReference>
<feature type="region of interest" description="Disordered" evidence="2">
    <location>
        <begin position="125"/>
        <end position="211"/>
    </location>
</feature>
<evidence type="ECO:0000256" key="1">
    <source>
        <dbReference type="ARBA" id="ARBA00004604"/>
    </source>
</evidence>
<protein>
    <recommendedName>
        <fullName evidence="3">DED domain-containing protein</fullName>
    </recommendedName>
</protein>
<dbReference type="GO" id="GO:0008625">
    <property type="term" value="P:extrinsic apoptotic signaling pathway via death domain receptors"/>
    <property type="evidence" value="ECO:0007669"/>
    <property type="project" value="TreeGrafter"/>
</dbReference>
<reference evidence="4" key="1">
    <citation type="submission" date="2025-08" db="UniProtKB">
        <authorList>
            <consortium name="Ensembl"/>
        </authorList>
    </citation>
    <scope>IDENTIFICATION</scope>
</reference>
<dbReference type="PANTHER" id="PTHR15205">
    <property type="entry name" value="DEATH EFFECTOR DOMAIN-CONTAINING PROTEIN"/>
    <property type="match status" value="1"/>
</dbReference>
<evidence type="ECO:0000259" key="3">
    <source>
        <dbReference type="PROSITE" id="PS50168"/>
    </source>
</evidence>
<evidence type="ECO:0000313" key="4">
    <source>
        <dbReference type="Ensembl" id="ENSJHYP00000002974.1"/>
    </source>
</evidence>
<evidence type="ECO:0000256" key="2">
    <source>
        <dbReference type="SAM" id="MobiDB-lite"/>
    </source>
</evidence>
<dbReference type="PROSITE" id="PS50168">
    <property type="entry name" value="DED"/>
    <property type="match status" value="1"/>
</dbReference>
<dbReference type="GO" id="GO:0003677">
    <property type="term" value="F:DNA binding"/>
    <property type="evidence" value="ECO:0007669"/>
    <property type="project" value="TreeGrafter"/>
</dbReference>
<dbReference type="SUPFAM" id="SSF47986">
    <property type="entry name" value="DEATH domain"/>
    <property type="match status" value="1"/>
</dbReference>
<dbReference type="InterPro" id="IPR001875">
    <property type="entry name" value="DED_dom"/>
</dbReference>